<protein>
    <submittedName>
        <fullName evidence="1">Uncharacterized protein</fullName>
    </submittedName>
</protein>
<gene>
    <name evidence="1" type="ORF">Gotri_000746</name>
</gene>
<name>A0A7J9FCM6_9ROSI</name>
<proteinExistence type="predicted"/>
<accession>A0A7J9FCM6</accession>
<dbReference type="AlphaFoldDB" id="A0A7J9FCM6"/>
<sequence length="43" mass="5380">MDKGHSWIAHQQDKKKERLGRKVEIRRMREEFHHKVKHQNCLM</sequence>
<reference evidence="1 2" key="1">
    <citation type="journal article" date="2019" name="Genome Biol. Evol.">
        <title>Insights into the evolution of the New World diploid cottons (Gossypium, subgenus Houzingenia) based on genome sequencing.</title>
        <authorList>
            <person name="Grover C.E."/>
            <person name="Arick M.A. 2nd"/>
            <person name="Thrash A."/>
            <person name="Conover J.L."/>
            <person name="Sanders W.S."/>
            <person name="Peterson D.G."/>
            <person name="Frelichowski J.E."/>
            <person name="Scheffler J.A."/>
            <person name="Scheffler B.E."/>
            <person name="Wendel J.F."/>
        </authorList>
    </citation>
    <scope>NUCLEOTIDE SEQUENCE [LARGE SCALE GENOMIC DNA]</scope>
    <source>
        <strain evidence="1">8</strain>
        <tissue evidence="1">Leaf</tissue>
    </source>
</reference>
<comment type="caution">
    <text evidence="1">The sequence shown here is derived from an EMBL/GenBank/DDBJ whole genome shotgun (WGS) entry which is preliminary data.</text>
</comment>
<evidence type="ECO:0000313" key="2">
    <source>
        <dbReference type="Proteomes" id="UP000593568"/>
    </source>
</evidence>
<organism evidence="1 2">
    <name type="scientific">Gossypium trilobum</name>
    <dbReference type="NCBI Taxonomy" id="34281"/>
    <lineage>
        <taxon>Eukaryota</taxon>
        <taxon>Viridiplantae</taxon>
        <taxon>Streptophyta</taxon>
        <taxon>Embryophyta</taxon>
        <taxon>Tracheophyta</taxon>
        <taxon>Spermatophyta</taxon>
        <taxon>Magnoliopsida</taxon>
        <taxon>eudicotyledons</taxon>
        <taxon>Gunneridae</taxon>
        <taxon>Pentapetalae</taxon>
        <taxon>rosids</taxon>
        <taxon>malvids</taxon>
        <taxon>Malvales</taxon>
        <taxon>Malvaceae</taxon>
        <taxon>Malvoideae</taxon>
        <taxon>Gossypium</taxon>
    </lineage>
</organism>
<dbReference type="Proteomes" id="UP000593568">
    <property type="component" value="Unassembled WGS sequence"/>
</dbReference>
<evidence type="ECO:0000313" key="1">
    <source>
        <dbReference type="EMBL" id="MBA0782941.1"/>
    </source>
</evidence>
<dbReference type="EMBL" id="JABEZW010000013">
    <property type="protein sequence ID" value="MBA0782941.1"/>
    <property type="molecule type" value="Genomic_DNA"/>
</dbReference>
<keyword evidence="2" id="KW-1185">Reference proteome</keyword>